<dbReference type="RefSeq" id="WP_302713467.1">
    <property type="nucleotide sequence ID" value="NZ_JAULRT010000059.1"/>
</dbReference>
<accession>A0ABT8TIL0</accession>
<proteinExistence type="predicted"/>
<dbReference type="PIRSF" id="PIRSF006257">
    <property type="entry name" value="UCP006257"/>
    <property type="match status" value="1"/>
</dbReference>
<organism evidence="2 3">
    <name type="scientific">Gilvimarinus algae</name>
    <dbReference type="NCBI Taxonomy" id="3058037"/>
    <lineage>
        <taxon>Bacteria</taxon>
        <taxon>Pseudomonadati</taxon>
        <taxon>Pseudomonadota</taxon>
        <taxon>Gammaproteobacteria</taxon>
        <taxon>Cellvibrionales</taxon>
        <taxon>Cellvibrionaceae</taxon>
        <taxon>Gilvimarinus</taxon>
    </lineage>
</organism>
<evidence type="ECO:0000259" key="1">
    <source>
        <dbReference type="Pfam" id="PF04287"/>
    </source>
</evidence>
<name>A0ABT8TIL0_9GAMM</name>
<dbReference type="PANTHER" id="PTHR39586:SF1">
    <property type="entry name" value="CYTOPLASMIC PROTEIN"/>
    <property type="match status" value="1"/>
</dbReference>
<dbReference type="InterPro" id="IPR023376">
    <property type="entry name" value="YqcC-like_dom"/>
</dbReference>
<protein>
    <submittedName>
        <fullName evidence="2">YqcC family protein</fullName>
    </submittedName>
</protein>
<dbReference type="Gene3D" id="1.20.1440.40">
    <property type="entry name" value="YqcC-like"/>
    <property type="match status" value="1"/>
</dbReference>
<dbReference type="EMBL" id="JAULRT010000059">
    <property type="protein sequence ID" value="MDO3382918.1"/>
    <property type="molecule type" value="Genomic_DNA"/>
</dbReference>
<feature type="domain" description="YqcC-like" evidence="1">
    <location>
        <begin position="8"/>
        <end position="104"/>
    </location>
</feature>
<dbReference type="InterPro" id="IPR036814">
    <property type="entry name" value="YqcC-like_sf"/>
</dbReference>
<dbReference type="PANTHER" id="PTHR39586">
    <property type="entry name" value="CYTOPLASMIC PROTEIN-RELATED"/>
    <property type="match status" value="1"/>
</dbReference>
<comment type="caution">
    <text evidence="2">The sequence shown here is derived from an EMBL/GenBank/DDBJ whole genome shotgun (WGS) entry which is preliminary data.</text>
</comment>
<dbReference type="Proteomes" id="UP001168380">
    <property type="component" value="Unassembled WGS sequence"/>
</dbReference>
<keyword evidence="3" id="KW-1185">Reference proteome</keyword>
<sequence length="108" mass="12243">MSEKHIAVANILMDLEAAMRDLNLWHQEVPPPQALASDQPFAIDTLTFTQWLQFLFIPKMYQLVEQRAALPEACAIAPMAHEYFRPQVIVADTVVAELARLDRLLSTP</sequence>
<dbReference type="InterPro" id="IPR007384">
    <property type="entry name" value="UCP006257"/>
</dbReference>
<dbReference type="SUPFAM" id="SSF158452">
    <property type="entry name" value="YqcC-like"/>
    <property type="match status" value="1"/>
</dbReference>
<dbReference type="Pfam" id="PF04287">
    <property type="entry name" value="DUF446"/>
    <property type="match status" value="1"/>
</dbReference>
<reference evidence="2" key="1">
    <citation type="submission" date="2023-07" db="EMBL/GenBank/DDBJ databases">
        <title>Gilvimarinus algae sp. nov., isolated from the surface of Kelp.</title>
        <authorList>
            <person name="Sun Y.Y."/>
            <person name="Gong Y."/>
            <person name="Du Z.J."/>
        </authorList>
    </citation>
    <scope>NUCLEOTIDE SEQUENCE</scope>
    <source>
        <strain evidence="2">SDUM040014</strain>
    </source>
</reference>
<evidence type="ECO:0000313" key="3">
    <source>
        <dbReference type="Proteomes" id="UP001168380"/>
    </source>
</evidence>
<gene>
    <name evidence="2" type="ORF">QWI16_12130</name>
</gene>
<evidence type="ECO:0000313" key="2">
    <source>
        <dbReference type="EMBL" id="MDO3382918.1"/>
    </source>
</evidence>